<dbReference type="Proteomes" id="UP001218638">
    <property type="component" value="Chromosome"/>
</dbReference>
<evidence type="ECO:0000256" key="6">
    <source>
        <dbReference type="ARBA" id="ARBA00038076"/>
    </source>
</evidence>
<dbReference type="InterPro" id="IPR050250">
    <property type="entry name" value="Macrolide_Exporter_MacB"/>
</dbReference>
<reference evidence="10" key="1">
    <citation type="submission" date="2023-03" db="EMBL/GenBank/DDBJ databases">
        <title>Lomoglobus Profundus gen. nov., sp. nov., a novel member of the phylum Verrucomicrobia, isolated from deep-marine sediment of South China Sea.</title>
        <authorList>
            <person name="Ahmad T."/>
            <person name="Ishaq S.E."/>
            <person name="Wang F."/>
        </authorList>
    </citation>
    <scope>NUCLEOTIDE SEQUENCE</scope>
    <source>
        <strain evidence="10">LMO-M01</strain>
    </source>
</reference>
<keyword evidence="2" id="KW-1003">Cell membrane</keyword>
<feature type="transmembrane region" description="Helical" evidence="7">
    <location>
        <begin position="21"/>
        <end position="45"/>
    </location>
</feature>
<protein>
    <submittedName>
        <fullName evidence="10">ABC transporter permease</fullName>
    </submittedName>
</protein>
<dbReference type="Pfam" id="PF12704">
    <property type="entry name" value="MacB_PCD"/>
    <property type="match status" value="1"/>
</dbReference>
<dbReference type="GO" id="GO:0022857">
    <property type="term" value="F:transmembrane transporter activity"/>
    <property type="evidence" value="ECO:0007669"/>
    <property type="project" value="TreeGrafter"/>
</dbReference>
<name>A0AAF0CN94_9BACT</name>
<evidence type="ECO:0000256" key="5">
    <source>
        <dbReference type="ARBA" id="ARBA00023136"/>
    </source>
</evidence>
<evidence type="ECO:0000256" key="3">
    <source>
        <dbReference type="ARBA" id="ARBA00022692"/>
    </source>
</evidence>
<feature type="transmembrane region" description="Helical" evidence="7">
    <location>
        <begin position="416"/>
        <end position="435"/>
    </location>
</feature>
<keyword evidence="4 7" id="KW-1133">Transmembrane helix</keyword>
<comment type="similarity">
    <text evidence="6">Belongs to the ABC-4 integral membrane protein family.</text>
</comment>
<evidence type="ECO:0000313" key="10">
    <source>
        <dbReference type="EMBL" id="WED64311.1"/>
    </source>
</evidence>
<feature type="transmembrane region" description="Helical" evidence="7">
    <location>
        <begin position="364"/>
        <end position="385"/>
    </location>
</feature>
<keyword evidence="3 7" id="KW-0812">Transmembrane</keyword>
<dbReference type="PANTHER" id="PTHR30572">
    <property type="entry name" value="MEMBRANE COMPONENT OF TRANSPORTER-RELATED"/>
    <property type="match status" value="1"/>
</dbReference>
<dbReference type="GO" id="GO:0005886">
    <property type="term" value="C:plasma membrane"/>
    <property type="evidence" value="ECO:0007669"/>
    <property type="project" value="UniProtKB-SubCell"/>
</dbReference>
<dbReference type="InterPro" id="IPR025857">
    <property type="entry name" value="MacB_PCD"/>
</dbReference>
<feature type="domain" description="MacB-like periplasmic core" evidence="9">
    <location>
        <begin position="19"/>
        <end position="231"/>
    </location>
</feature>
<feature type="transmembrane region" description="Helical" evidence="7">
    <location>
        <begin position="311"/>
        <end position="335"/>
    </location>
</feature>
<keyword evidence="5 7" id="KW-0472">Membrane</keyword>
<sequence>MFSDFRAALRALNRARGFTSITILTLALGMGSATAIFSVVDWVLFRSIDYPPGLVSVGRQFSETQFIPSISGIVAEDFETRSNLFAKTSMAAVMLSNVVLDDQPVGRGSIGVTKNLMSMLEIKPTRGRGFLPDEFSPGQNNVVIVTHRFWQSKLAGDAAALGQTLLVGDTICTIVGILGRDQTMPSNFGMGVLRPHQAVADPSNPWSLVYFFFGQLQPGQTPATVQTELTANPPQLSPRLQRQVWGQPPGVRSLDRVSSWLRPEYYRVMLGAVAFLYAIACLNATNLIVVRRLRQARELSIRLALGAGRWGIIRLNIIESILLVSAGAIAALVVANTMLPLLLSLAGATHTTDDDALWRLDHRAGLILLALTFVTAAIITIIPFVRTMRARPQTHLKESSGALGESRGLARLRGGLVVLQIAAALILLTGAGLMVRTFHNLQATEPGFTLENRWKISLMIPPGSAPNVDDFVASWHAAKARLEQIPGVESVGYGSDFIMSGHAFSRQGIEAKSGDPLAVAIHFMDTDYLPTAGLQLVQGRNIDPAAPHTEVLINESLAQLRWPYQNPIGQLVRPIKRNRSLPTDEAGLQVVGIIRDVRATPRLACAPSVYRSIENGPFIANHFILQTTTQPPPALAETVRRELYALNPDIIVFNATGFSDLQQLYLRPESMVRSVLQVLAVIATTLTAIGIFALLAFSVNLRRGEFGVRLALGATSQHLVRLVIGQGFRLAVIGVLAGLAGAWALVHYLESLLFGTTPYDPAVFIGVTLGLFTIALLACLIPAIRATRINIALLLRSE</sequence>
<feature type="domain" description="ABC3 transporter permease C-terminal" evidence="8">
    <location>
        <begin position="679"/>
        <end position="791"/>
    </location>
</feature>
<dbReference type="EMBL" id="CP119075">
    <property type="protein sequence ID" value="WED64311.1"/>
    <property type="molecule type" value="Genomic_DNA"/>
</dbReference>
<evidence type="ECO:0000256" key="2">
    <source>
        <dbReference type="ARBA" id="ARBA00022475"/>
    </source>
</evidence>
<feature type="domain" description="ABC3 transporter permease C-terminal" evidence="8">
    <location>
        <begin position="273"/>
        <end position="390"/>
    </location>
</feature>
<proteinExistence type="inferred from homology"/>
<feature type="transmembrane region" description="Helical" evidence="7">
    <location>
        <begin position="675"/>
        <end position="699"/>
    </location>
</feature>
<keyword evidence="11" id="KW-1185">Reference proteome</keyword>
<dbReference type="InterPro" id="IPR003838">
    <property type="entry name" value="ABC3_permease_C"/>
</dbReference>
<accession>A0AAF0CN94</accession>
<dbReference type="KEGG" id="slom:PXH66_18390"/>
<organism evidence="10 11">
    <name type="scientific">Synoicihabitans lomoniglobus</name>
    <dbReference type="NCBI Taxonomy" id="2909285"/>
    <lineage>
        <taxon>Bacteria</taxon>
        <taxon>Pseudomonadati</taxon>
        <taxon>Verrucomicrobiota</taxon>
        <taxon>Opitutia</taxon>
        <taxon>Opitutales</taxon>
        <taxon>Opitutaceae</taxon>
        <taxon>Synoicihabitans</taxon>
    </lineage>
</organism>
<feature type="transmembrane region" description="Helical" evidence="7">
    <location>
        <begin position="728"/>
        <end position="749"/>
    </location>
</feature>
<evidence type="ECO:0000256" key="4">
    <source>
        <dbReference type="ARBA" id="ARBA00022989"/>
    </source>
</evidence>
<dbReference type="PANTHER" id="PTHR30572:SF4">
    <property type="entry name" value="ABC TRANSPORTER PERMEASE YTRF"/>
    <property type="match status" value="1"/>
</dbReference>
<feature type="transmembrane region" description="Helical" evidence="7">
    <location>
        <begin position="265"/>
        <end position="290"/>
    </location>
</feature>
<comment type="subcellular location">
    <subcellularLocation>
        <location evidence="1">Cell membrane</location>
        <topology evidence="1">Multi-pass membrane protein</topology>
    </subcellularLocation>
</comment>
<dbReference type="RefSeq" id="WP_330931024.1">
    <property type="nucleotide sequence ID" value="NZ_CP119075.1"/>
</dbReference>
<evidence type="ECO:0000256" key="1">
    <source>
        <dbReference type="ARBA" id="ARBA00004651"/>
    </source>
</evidence>
<evidence type="ECO:0000259" key="9">
    <source>
        <dbReference type="Pfam" id="PF12704"/>
    </source>
</evidence>
<gene>
    <name evidence="10" type="ORF">PXH66_18390</name>
</gene>
<evidence type="ECO:0000259" key="8">
    <source>
        <dbReference type="Pfam" id="PF02687"/>
    </source>
</evidence>
<feature type="transmembrane region" description="Helical" evidence="7">
    <location>
        <begin position="761"/>
        <end position="784"/>
    </location>
</feature>
<dbReference type="AlphaFoldDB" id="A0AAF0CN94"/>
<dbReference type="Pfam" id="PF02687">
    <property type="entry name" value="FtsX"/>
    <property type="match status" value="2"/>
</dbReference>
<evidence type="ECO:0000313" key="11">
    <source>
        <dbReference type="Proteomes" id="UP001218638"/>
    </source>
</evidence>
<evidence type="ECO:0000256" key="7">
    <source>
        <dbReference type="SAM" id="Phobius"/>
    </source>
</evidence>